<dbReference type="AlphaFoldDB" id="A0A1B7VWB0"/>
<name>A0A1B7VWB0_APHFL</name>
<protein>
    <submittedName>
        <fullName evidence="1">Uncharacterized protein</fullName>
    </submittedName>
</protein>
<accession>A0A1B7VWB0</accession>
<evidence type="ECO:0000313" key="1">
    <source>
        <dbReference type="EMBL" id="OBQ25196.1"/>
    </source>
</evidence>
<proteinExistence type="predicted"/>
<dbReference type="EMBL" id="LJOY01000034">
    <property type="protein sequence ID" value="OBQ25196.1"/>
    <property type="molecule type" value="Genomic_DNA"/>
</dbReference>
<gene>
    <name evidence="1" type="ORF">AN481_11205</name>
</gene>
<sequence>MKNWVQEYGYKEFDLAHKLTGSNHPKKLSALTLANQLQAREVSAYQRINYYFPTSIKSCQSRIFTPEVGNFIHTITLATQPQPRAIS</sequence>
<comment type="caution">
    <text evidence="1">The sequence shown here is derived from an EMBL/GenBank/DDBJ whole genome shotgun (WGS) entry which is preliminary data.</text>
</comment>
<dbReference type="PATRIC" id="fig|1710894.3.peg.4348"/>
<organism evidence="1 2">
    <name type="scientific">Aphanizomenon flos-aquae LD13</name>
    <dbReference type="NCBI Taxonomy" id="1710894"/>
    <lineage>
        <taxon>Bacteria</taxon>
        <taxon>Bacillati</taxon>
        <taxon>Cyanobacteriota</taxon>
        <taxon>Cyanophyceae</taxon>
        <taxon>Nostocales</taxon>
        <taxon>Aphanizomenonaceae</taxon>
        <taxon>Aphanizomenon</taxon>
    </lineage>
</organism>
<evidence type="ECO:0000313" key="2">
    <source>
        <dbReference type="Proteomes" id="UP000092382"/>
    </source>
</evidence>
<dbReference type="Proteomes" id="UP000092382">
    <property type="component" value="Unassembled WGS sequence"/>
</dbReference>
<reference evidence="1 2" key="1">
    <citation type="submission" date="2015-09" db="EMBL/GenBank/DDBJ databases">
        <title>Whole genome shotgun sequence assembly of Aphanizomenon flos-aquae UKL13.</title>
        <authorList>
            <person name="Driscoll C."/>
        </authorList>
    </citation>
    <scope>NUCLEOTIDE SEQUENCE [LARGE SCALE GENOMIC DNA]</scope>
    <source>
        <strain evidence="1">MDT13</strain>
    </source>
</reference>